<keyword evidence="3" id="KW-1185">Reference proteome</keyword>
<keyword evidence="2" id="KW-0808">Transferase</keyword>
<dbReference type="Proteomes" id="UP000526125">
    <property type="component" value="Unassembled WGS sequence"/>
</dbReference>
<dbReference type="AlphaFoldDB" id="A0A7Y6EUY1"/>
<dbReference type="GO" id="GO:0016757">
    <property type="term" value="F:glycosyltransferase activity"/>
    <property type="evidence" value="ECO:0007669"/>
    <property type="project" value="InterPro"/>
</dbReference>
<dbReference type="EMBL" id="JABMCB010000159">
    <property type="protein sequence ID" value="NUU74830.1"/>
    <property type="molecule type" value="Genomic_DNA"/>
</dbReference>
<dbReference type="Gene3D" id="3.40.50.2000">
    <property type="entry name" value="Glycogen Phosphorylase B"/>
    <property type="match status" value="3"/>
</dbReference>
<dbReference type="InterPro" id="IPR001296">
    <property type="entry name" value="Glyco_trans_1"/>
</dbReference>
<feature type="domain" description="Glycosyl transferase family 1" evidence="1">
    <location>
        <begin position="641"/>
        <end position="809"/>
    </location>
</feature>
<dbReference type="Pfam" id="PF00534">
    <property type="entry name" value="Glycos_transf_1"/>
    <property type="match status" value="1"/>
</dbReference>
<dbReference type="PANTHER" id="PTHR12526">
    <property type="entry name" value="GLYCOSYLTRANSFERASE"/>
    <property type="match status" value="1"/>
</dbReference>
<dbReference type="RefSeq" id="WP_175394697.1">
    <property type="nucleotide sequence ID" value="NZ_JABMCB010000159.1"/>
</dbReference>
<accession>A0A7Y6EUY1</accession>
<dbReference type="PANTHER" id="PTHR12526:SF630">
    <property type="entry name" value="GLYCOSYLTRANSFERASE"/>
    <property type="match status" value="1"/>
</dbReference>
<proteinExistence type="predicted"/>
<protein>
    <submittedName>
        <fullName evidence="2">Glycosyltransferase</fullName>
    </submittedName>
</protein>
<evidence type="ECO:0000313" key="3">
    <source>
        <dbReference type="Proteomes" id="UP000526125"/>
    </source>
</evidence>
<sequence>MINKNSAKPYSIIRQEINSVQVALQQMELIKENQQMKLESLNSEFLNREITVIEKKAAIEQLNERVTTQNYELAKYDLLYYTEYNAQYKYYKTVVESPISEEAIQIIKIIQKYEYTGIVVYPNAVHWNPVQRPQQMMLDLAKRGYLCFFCDTSQSIDIHKEQEGMYVISNQGHLLQALQTYHVLVFNSWLMQNAWIEHLPHKTIWYDVLDRVDFFSFYDKGMLAAHYQNLYEADIVTYSAQALSEYVSKRKDAVYLPNAVNFEDFVITNQKNVMPEDLSPLIDGTSKIIGYYGAIEEWFDVELISKLANQKNIKIILIGYCGLTEIEFPENVHLLGPKPYSELKQYTTFFDAMIIPFLVNDLTNAVSPVKFFEYCAIGKPIITTPIAEVLQYEGPGITLVNTDEFVSLEPSFWRMESNAIHHLRKIARENQWNQRTSTVLDVLEKIPAFLPVLANRVYDKTQVNVFAATFLDYKGENYYSGGAERYLVDLHEVCEDLGLKLNIYQYGNFSWYRKYKDIDVYSLGHEMLDMDEFTMENLLSFSRRFDYMAKGHSMLNIYSAFFQSYPNIAHPSIGISHGVAWDSPHSQFENGTQFWNVNERYIQSANDLQKVVSVDTNTANWFQTVSYGTSLKIETIPNYVDRTEFFPVQRKEDGKIRIVYPRRLYRPRGLYITLAIVDNILNDYPNAEFHFVGKGFPEDLQAIYDKMEQWTGRIYCYHSEPEDMHAVYKKADIVLIPTLYSEGTSLSCLEACATGNAVIATRVGGLTDIIIDHHNGLLIHPDQASLEKAVRTCLDNPELMKKIGENAIEVSKAFNKDIWKKRWKDVVKELLQEQGVEWDHNSAGNSKNEIIEIVIGPNVRQSKWFPYVIQCLKQGMKVFIRSGQKPELDLNFARIQWLPLDAEVYFEPDVVKKFV</sequence>
<dbReference type="SUPFAM" id="SSF53756">
    <property type="entry name" value="UDP-Glycosyltransferase/glycogen phosphorylase"/>
    <property type="match status" value="2"/>
</dbReference>
<organism evidence="2 3">
    <name type="scientific">Paenibacillus xylanilyticus</name>
    <dbReference type="NCBI Taxonomy" id="248903"/>
    <lineage>
        <taxon>Bacteria</taxon>
        <taxon>Bacillati</taxon>
        <taxon>Bacillota</taxon>
        <taxon>Bacilli</taxon>
        <taxon>Bacillales</taxon>
        <taxon>Paenibacillaceae</taxon>
        <taxon>Paenibacillus</taxon>
    </lineage>
</organism>
<evidence type="ECO:0000259" key="1">
    <source>
        <dbReference type="Pfam" id="PF00534"/>
    </source>
</evidence>
<dbReference type="CDD" id="cd03801">
    <property type="entry name" value="GT4_PimA-like"/>
    <property type="match status" value="1"/>
</dbReference>
<name>A0A7Y6EUY1_9BACL</name>
<gene>
    <name evidence="2" type="ORF">HP552_06180</name>
</gene>
<reference evidence="2 3" key="1">
    <citation type="submission" date="2020-05" db="EMBL/GenBank/DDBJ databases">
        <title>Genome Sequencing of Type Strains.</title>
        <authorList>
            <person name="Lemaire J.F."/>
            <person name="Inderbitzin P."/>
            <person name="Gregorio O.A."/>
            <person name="Collins S.B."/>
            <person name="Wespe N."/>
            <person name="Knight-Connoni V."/>
        </authorList>
    </citation>
    <scope>NUCLEOTIDE SEQUENCE [LARGE SCALE GENOMIC DNA]</scope>
    <source>
        <strain evidence="2 3">LMG 21957</strain>
    </source>
</reference>
<evidence type="ECO:0000313" key="2">
    <source>
        <dbReference type="EMBL" id="NUU74830.1"/>
    </source>
</evidence>
<comment type="caution">
    <text evidence="2">The sequence shown here is derived from an EMBL/GenBank/DDBJ whole genome shotgun (WGS) entry which is preliminary data.</text>
</comment>